<sequence length="150" mass="15910">MRRLPLILAAGALTAGTLLAPAAQAATAATAAVSVQQVSQARWFTIWDGGGNTRGIDTGAIKSQAKVLQIVTQCWNGGDGTAATATLWKWGPSGIGPGGGWMKMKRDRGYCLGGKMYTRIHNARAGEKWRATVTLSPKSHTVRVWVQNYG</sequence>
<accession>A0A1H5Y8H5</accession>
<feature type="signal peptide" evidence="1">
    <location>
        <begin position="1"/>
        <end position="25"/>
    </location>
</feature>
<reference evidence="2 3" key="1">
    <citation type="submission" date="2016-10" db="EMBL/GenBank/DDBJ databases">
        <authorList>
            <person name="de Groot N.N."/>
        </authorList>
    </citation>
    <scope>NUCLEOTIDE SEQUENCE [LARGE SCALE GENOMIC DNA]</scope>
    <source>
        <strain evidence="2 3">CGMCC 4.7037</strain>
    </source>
</reference>
<protein>
    <recommendedName>
        <fullName evidence="4">Secreted protein</fullName>
    </recommendedName>
</protein>
<dbReference type="EMBL" id="FNVT01000002">
    <property type="protein sequence ID" value="SEG20248.1"/>
    <property type="molecule type" value="Genomic_DNA"/>
</dbReference>
<keyword evidence="3" id="KW-1185">Reference proteome</keyword>
<feature type="chain" id="PRO_5009290265" description="Secreted protein" evidence="1">
    <location>
        <begin position="26"/>
        <end position="150"/>
    </location>
</feature>
<evidence type="ECO:0000256" key="1">
    <source>
        <dbReference type="SAM" id="SignalP"/>
    </source>
</evidence>
<name>A0A1H5Y8H5_9ACTN</name>
<proteinExistence type="predicted"/>
<gene>
    <name evidence="2" type="ORF">SAMN05444920_102179</name>
</gene>
<dbReference type="AlphaFoldDB" id="A0A1H5Y8H5"/>
<evidence type="ECO:0008006" key="4">
    <source>
        <dbReference type="Google" id="ProtNLM"/>
    </source>
</evidence>
<keyword evidence="1" id="KW-0732">Signal</keyword>
<evidence type="ECO:0000313" key="2">
    <source>
        <dbReference type="EMBL" id="SEG20248.1"/>
    </source>
</evidence>
<organism evidence="2 3">
    <name type="scientific">Nonomuraea solani</name>
    <dbReference type="NCBI Taxonomy" id="1144553"/>
    <lineage>
        <taxon>Bacteria</taxon>
        <taxon>Bacillati</taxon>
        <taxon>Actinomycetota</taxon>
        <taxon>Actinomycetes</taxon>
        <taxon>Streptosporangiales</taxon>
        <taxon>Streptosporangiaceae</taxon>
        <taxon>Nonomuraea</taxon>
    </lineage>
</organism>
<dbReference type="OrthoDB" id="3486991at2"/>
<dbReference type="Proteomes" id="UP000236732">
    <property type="component" value="Unassembled WGS sequence"/>
</dbReference>
<dbReference type="RefSeq" id="WP_103954912.1">
    <property type="nucleotide sequence ID" value="NZ_FNVT01000002.1"/>
</dbReference>
<evidence type="ECO:0000313" key="3">
    <source>
        <dbReference type="Proteomes" id="UP000236732"/>
    </source>
</evidence>